<dbReference type="EMBL" id="FNTV01000002">
    <property type="protein sequence ID" value="SEF11764.1"/>
    <property type="molecule type" value="Genomic_DNA"/>
</dbReference>
<evidence type="ECO:0000313" key="3">
    <source>
        <dbReference type="Proteomes" id="UP000182725"/>
    </source>
</evidence>
<evidence type="ECO:0000256" key="1">
    <source>
        <dbReference type="SAM" id="MobiDB-lite"/>
    </source>
</evidence>
<organism evidence="2 3">
    <name type="scientific">Arthrobacter alpinus</name>
    <dbReference type="NCBI Taxonomy" id="656366"/>
    <lineage>
        <taxon>Bacteria</taxon>
        <taxon>Bacillati</taxon>
        <taxon>Actinomycetota</taxon>
        <taxon>Actinomycetes</taxon>
        <taxon>Micrococcales</taxon>
        <taxon>Micrococcaceae</taxon>
        <taxon>Arthrobacter</taxon>
    </lineage>
</organism>
<reference evidence="2 3" key="1">
    <citation type="submission" date="2016-10" db="EMBL/GenBank/DDBJ databases">
        <authorList>
            <person name="de Groot N.N."/>
        </authorList>
    </citation>
    <scope>NUCLEOTIDE SEQUENCE [LARGE SCALE GENOMIC DNA]</scope>
    <source>
        <strain evidence="2 3">DSM 22274</strain>
    </source>
</reference>
<sequence length="128" mass="14179">MGFDELLALVRSRSGLDIDVEHTRDSDSLMVVRGARRGYCFTIDGPFEVELEDVPEQVTASVIGAQAVYQVLVEGSEETSIPHAVKFARKLATFTAGVMRDEQSGDVWPKAKGSRVPRPREEAGRRSW</sequence>
<evidence type="ECO:0000313" key="2">
    <source>
        <dbReference type="EMBL" id="SEF11764.1"/>
    </source>
</evidence>
<feature type="region of interest" description="Disordered" evidence="1">
    <location>
        <begin position="105"/>
        <end position="128"/>
    </location>
</feature>
<accession>A0A1H5PDT4</accession>
<protein>
    <submittedName>
        <fullName evidence="2">Uncharacterized protein</fullName>
    </submittedName>
</protein>
<proteinExistence type="predicted"/>
<dbReference type="AlphaFoldDB" id="A0A1H5PDT4"/>
<dbReference type="Proteomes" id="UP000182725">
    <property type="component" value="Unassembled WGS sequence"/>
</dbReference>
<dbReference type="RefSeq" id="WP_074713573.1">
    <property type="nucleotide sequence ID" value="NZ_FNTV01000002.1"/>
</dbReference>
<gene>
    <name evidence="2" type="ORF">SAMN04489740_4140</name>
</gene>
<name>A0A1H5PDT4_9MICC</name>
<feature type="compositionally biased region" description="Basic and acidic residues" evidence="1">
    <location>
        <begin position="118"/>
        <end position="128"/>
    </location>
</feature>